<organism evidence="2 3">
    <name type="scientific">Patella caerulea</name>
    <name type="common">Rayed Mediterranean limpet</name>
    <dbReference type="NCBI Taxonomy" id="87958"/>
    <lineage>
        <taxon>Eukaryota</taxon>
        <taxon>Metazoa</taxon>
        <taxon>Spiralia</taxon>
        <taxon>Lophotrochozoa</taxon>
        <taxon>Mollusca</taxon>
        <taxon>Gastropoda</taxon>
        <taxon>Patellogastropoda</taxon>
        <taxon>Patelloidea</taxon>
        <taxon>Patellidae</taxon>
        <taxon>Patella</taxon>
    </lineage>
</organism>
<accession>A0AAN8J8Y2</accession>
<reference evidence="2 3" key="1">
    <citation type="submission" date="2024-01" db="EMBL/GenBank/DDBJ databases">
        <title>The genome of the rayed Mediterranean limpet Patella caerulea (Linnaeus, 1758).</title>
        <authorList>
            <person name="Anh-Thu Weber A."/>
            <person name="Halstead-Nussloch G."/>
        </authorList>
    </citation>
    <scope>NUCLEOTIDE SEQUENCE [LARGE SCALE GENOMIC DNA]</scope>
    <source>
        <strain evidence="2">AATW-2023a</strain>
        <tissue evidence="2">Whole specimen</tissue>
    </source>
</reference>
<sequence>MASKGVRGGSHGRGGGPGAGGNVSRVDKACVETEVQIILIIVQVSEELVMEAEVITTVAPAPIVEEEVKKLVEFLGWPVKVFEVGLMDEEELVLEGMCLGVDKACVETDVQIILIIVQVSEELVMEAEVITTVNLETRKIFPGK</sequence>
<protein>
    <submittedName>
        <fullName evidence="2">Uncharacterized protein</fullName>
    </submittedName>
</protein>
<feature type="region of interest" description="Disordered" evidence="1">
    <location>
        <begin position="1"/>
        <end position="22"/>
    </location>
</feature>
<comment type="caution">
    <text evidence="2">The sequence shown here is derived from an EMBL/GenBank/DDBJ whole genome shotgun (WGS) entry which is preliminary data.</text>
</comment>
<keyword evidence="3" id="KW-1185">Reference proteome</keyword>
<proteinExistence type="predicted"/>
<evidence type="ECO:0000313" key="3">
    <source>
        <dbReference type="Proteomes" id="UP001347796"/>
    </source>
</evidence>
<gene>
    <name evidence="2" type="ORF">SNE40_016647</name>
</gene>
<dbReference type="EMBL" id="JAZGQO010000011">
    <property type="protein sequence ID" value="KAK6173132.1"/>
    <property type="molecule type" value="Genomic_DNA"/>
</dbReference>
<dbReference type="AlphaFoldDB" id="A0AAN8J8Y2"/>
<dbReference type="Proteomes" id="UP001347796">
    <property type="component" value="Unassembled WGS sequence"/>
</dbReference>
<evidence type="ECO:0000256" key="1">
    <source>
        <dbReference type="SAM" id="MobiDB-lite"/>
    </source>
</evidence>
<name>A0AAN8J8Y2_PATCE</name>
<feature type="compositionally biased region" description="Gly residues" evidence="1">
    <location>
        <begin position="1"/>
        <end position="21"/>
    </location>
</feature>
<evidence type="ECO:0000313" key="2">
    <source>
        <dbReference type="EMBL" id="KAK6173132.1"/>
    </source>
</evidence>